<gene>
    <name evidence="2" type="ORF">FCM35_KLT14192</name>
</gene>
<feature type="compositionally biased region" description="Basic and acidic residues" evidence="1">
    <location>
        <begin position="266"/>
        <end position="287"/>
    </location>
</feature>
<feature type="region of interest" description="Disordered" evidence="1">
    <location>
        <begin position="128"/>
        <end position="149"/>
    </location>
</feature>
<protein>
    <submittedName>
        <fullName evidence="2">Scarecrow-like protein 33</fullName>
    </submittedName>
</protein>
<dbReference type="OrthoDB" id="691881at2759"/>
<keyword evidence="3" id="KW-1185">Reference proteome</keyword>
<evidence type="ECO:0000256" key="1">
    <source>
        <dbReference type="SAM" id="MobiDB-lite"/>
    </source>
</evidence>
<name>A0A833QGE6_9POAL</name>
<dbReference type="EMBL" id="SWLB01000026">
    <property type="protein sequence ID" value="KAF3321976.1"/>
    <property type="molecule type" value="Genomic_DNA"/>
</dbReference>
<organism evidence="2 3">
    <name type="scientific">Carex littledalei</name>
    <dbReference type="NCBI Taxonomy" id="544730"/>
    <lineage>
        <taxon>Eukaryota</taxon>
        <taxon>Viridiplantae</taxon>
        <taxon>Streptophyta</taxon>
        <taxon>Embryophyta</taxon>
        <taxon>Tracheophyta</taxon>
        <taxon>Spermatophyta</taxon>
        <taxon>Magnoliopsida</taxon>
        <taxon>Liliopsida</taxon>
        <taxon>Poales</taxon>
        <taxon>Cyperaceae</taxon>
        <taxon>Cyperoideae</taxon>
        <taxon>Cariceae</taxon>
        <taxon>Carex</taxon>
        <taxon>Carex subgen. Euthyceras</taxon>
    </lineage>
</organism>
<reference evidence="2" key="1">
    <citation type="submission" date="2020-01" db="EMBL/GenBank/DDBJ databases">
        <title>Genome sequence of Kobresia littledalei, the first chromosome-level genome in the family Cyperaceae.</title>
        <authorList>
            <person name="Qu G."/>
        </authorList>
    </citation>
    <scope>NUCLEOTIDE SEQUENCE</scope>
    <source>
        <strain evidence="2">C.B.Clarke</strain>
        <tissue evidence="2">Leaf</tissue>
    </source>
</reference>
<proteinExistence type="predicted"/>
<comment type="caution">
    <text evidence="2">The sequence shown here is derived from an EMBL/GenBank/DDBJ whole genome shotgun (WGS) entry which is preliminary data.</text>
</comment>
<sequence>MDTTYFPPVSSMSPQISVCSNEFYSSEDVNPGFLPVLPYQNGFSVPTLIPVTPNVTSTSLVQNPVTDLNQNLKPQLDLSEDPLMFSDIDVNYISRILMEEDIEEKFEQYPENPALLAAQKPFLEILESNSVPSPDQPPLPSINSSESPDDSFVDSLINYDCNCCDNSPFLDNANAVSFDLDQFFLLETNLNTVPVDYSSQSSFSSTNSNNTALDVLDFLDESLQTQPIWQFNKGVEEASKFLPNGEKLIIDLEANGISNSPPITIRPEKENEIAKEKEREREREREREKKKRNP</sequence>
<feature type="region of interest" description="Disordered" evidence="1">
    <location>
        <begin position="259"/>
        <end position="294"/>
    </location>
</feature>
<accession>A0A833QGE6</accession>
<dbReference type="AlphaFoldDB" id="A0A833QGE6"/>
<evidence type="ECO:0000313" key="3">
    <source>
        <dbReference type="Proteomes" id="UP000623129"/>
    </source>
</evidence>
<dbReference type="Proteomes" id="UP000623129">
    <property type="component" value="Unassembled WGS sequence"/>
</dbReference>
<evidence type="ECO:0000313" key="2">
    <source>
        <dbReference type="EMBL" id="KAF3321976.1"/>
    </source>
</evidence>